<dbReference type="PIRSF" id="PIRSF036525">
    <property type="entry name" value="CobF"/>
    <property type="match status" value="1"/>
</dbReference>
<evidence type="ECO:0000313" key="8">
    <source>
        <dbReference type="Proteomes" id="UP001597419"/>
    </source>
</evidence>
<evidence type="ECO:0000313" key="7">
    <source>
        <dbReference type="EMBL" id="MFD2464193.1"/>
    </source>
</evidence>
<dbReference type="Gene3D" id="3.40.1010.10">
    <property type="entry name" value="Cobalt-precorrin-4 Transmethylase, Domain 1"/>
    <property type="match status" value="1"/>
</dbReference>
<name>A0ABW5GTC1_9PSEU</name>
<organism evidence="7 8">
    <name type="scientific">Amycolatopsis samaneae</name>
    <dbReference type="NCBI Taxonomy" id="664691"/>
    <lineage>
        <taxon>Bacteria</taxon>
        <taxon>Bacillati</taxon>
        <taxon>Actinomycetota</taxon>
        <taxon>Actinomycetes</taxon>
        <taxon>Pseudonocardiales</taxon>
        <taxon>Pseudonocardiaceae</taxon>
        <taxon>Amycolatopsis</taxon>
    </lineage>
</organism>
<keyword evidence="3 7" id="KW-0489">Methyltransferase</keyword>
<gene>
    <name evidence="7" type="primary">cobF</name>
    <name evidence="7" type="ORF">ACFSYJ_36635</name>
</gene>
<comment type="pathway">
    <text evidence="1">Cofactor biosynthesis; adenosylcobalamin biosynthesis.</text>
</comment>
<dbReference type="InterPro" id="IPR014776">
    <property type="entry name" value="4pyrrole_Mease_sub2"/>
</dbReference>
<evidence type="ECO:0000256" key="5">
    <source>
        <dbReference type="ARBA" id="ARBA00022691"/>
    </source>
</evidence>
<proteinExistence type="predicted"/>
<dbReference type="PANTHER" id="PTHR43467:SF1">
    <property type="entry name" value="PRECORRIN-6A SYNTHASE [DEACETYLATING]"/>
    <property type="match status" value="1"/>
</dbReference>
<evidence type="ECO:0000256" key="2">
    <source>
        <dbReference type="ARBA" id="ARBA00022573"/>
    </source>
</evidence>
<dbReference type="GO" id="GO:0032259">
    <property type="term" value="P:methylation"/>
    <property type="evidence" value="ECO:0007669"/>
    <property type="project" value="UniProtKB-KW"/>
</dbReference>
<dbReference type="GO" id="GO:0043819">
    <property type="term" value="F:precorrin-6A synthase (deacetylating) activity"/>
    <property type="evidence" value="ECO:0007669"/>
    <property type="project" value="UniProtKB-EC"/>
</dbReference>
<evidence type="ECO:0000256" key="1">
    <source>
        <dbReference type="ARBA" id="ARBA00004953"/>
    </source>
</evidence>
<keyword evidence="5" id="KW-0949">S-adenosyl-L-methionine</keyword>
<dbReference type="SUPFAM" id="SSF53790">
    <property type="entry name" value="Tetrapyrrole methylase"/>
    <property type="match status" value="1"/>
</dbReference>
<dbReference type="EC" id="2.1.1.152" evidence="7"/>
<keyword evidence="8" id="KW-1185">Reference proteome</keyword>
<keyword evidence="2" id="KW-0169">Cobalamin biosynthesis</keyword>
<dbReference type="RefSeq" id="WP_345404645.1">
    <property type="nucleotide sequence ID" value="NZ_BAABHG010000017.1"/>
</dbReference>
<dbReference type="CDD" id="cd11643">
    <property type="entry name" value="Precorrin-6A-synthase"/>
    <property type="match status" value="1"/>
</dbReference>
<keyword evidence="4 7" id="KW-0808">Transferase</keyword>
<comment type="caution">
    <text evidence="7">The sequence shown here is derived from an EMBL/GenBank/DDBJ whole genome shotgun (WGS) entry which is preliminary data.</text>
</comment>
<dbReference type="Pfam" id="PF00590">
    <property type="entry name" value="TP_methylase"/>
    <property type="match status" value="1"/>
</dbReference>
<accession>A0ABW5GTC1</accession>
<reference evidence="8" key="1">
    <citation type="journal article" date="2019" name="Int. J. Syst. Evol. Microbiol.">
        <title>The Global Catalogue of Microorganisms (GCM) 10K type strain sequencing project: providing services to taxonomists for standard genome sequencing and annotation.</title>
        <authorList>
            <consortium name="The Broad Institute Genomics Platform"/>
            <consortium name="The Broad Institute Genome Sequencing Center for Infectious Disease"/>
            <person name="Wu L."/>
            <person name="Ma J."/>
        </authorList>
    </citation>
    <scope>NUCLEOTIDE SEQUENCE [LARGE SCALE GENOMIC DNA]</scope>
    <source>
        <strain evidence="8">CGMCC 4.7643</strain>
    </source>
</reference>
<dbReference type="InterPro" id="IPR035996">
    <property type="entry name" value="4pyrrol_Methylase_sf"/>
</dbReference>
<dbReference type="InterPro" id="IPR014777">
    <property type="entry name" value="4pyrrole_Mease_sub1"/>
</dbReference>
<evidence type="ECO:0000256" key="3">
    <source>
        <dbReference type="ARBA" id="ARBA00022603"/>
    </source>
</evidence>
<dbReference type="Gene3D" id="3.30.950.10">
    <property type="entry name" value="Methyltransferase, Cobalt-precorrin-4 Transmethylase, Domain 2"/>
    <property type="match status" value="1"/>
</dbReference>
<protein>
    <submittedName>
        <fullName evidence="7">Precorrin-6A synthase (Deacetylating)</fullName>
        <ecNumber evidence="7">2.1.1.152</ecNumber>
    </submittedName>
</protein>
<dbReference type="Proteomes" id="UP001597419">
    <property type="component" value="Unassembled WGS sequence"/>
</dbReference>
<evidence type="ECO:0000256" key="4">
    <source>
        <dbReference type="ARBA" id="ARBA00022679"/>
    </source>
</evidence>
<evidence type="ECO:0000259" key="6">
    <source>
        <dbReference type="Pfam" id="PF00590"/>
    </source>
</evidence>
<feature type="domain" description="Tetrapyrrole methylase" evidence="6">
    <location>
        <begin position="3"/>
        <end position="223"/>
    </location>
</feature>
<dbReference type="NCBIfam" id="TIGR02434">
    <property type="entry name" value="CobF"/>
    <property type="match status" value="1"/>
</dbReference>
<dbReference type="InterPro" id="IPR012797">
    <property type="entry name" value="CobF"/>
</dbReference>
<sequence length="260" mass="29192">MRKLYAIGIGAGDPEHLTVQAIDRLNRVDVFFVLEKGEEKADLVRLRQEILDRFVTRPGYRVVRATDPPRDRDPGNYLAAVADWHRRRTDVYERMIRDELAEGQHGAFLVWGDPSLYDSTITLIEAVLARGTVAFEYEVVPGVSSVSALVARHRTTMNQIGTAVQVTTGRRLASGWPAGVDDVFVMLDAHTTFDRFTDAGLEIFWGAYVGTPDEILLSGPLDSALSDRIRETRAEARARHGWIMDIYLLRRPSQGAPETR</sequence>
<dbReference type="PANTHER" id="PTHR43467">
    <property type="entry name" value="COBALT-PRECORRIN-2 C(20)-METHYLTRANSFERASE"/>
    <property type="match status" value="1"/>
</dbReference>
<dbReference type="InterPro" id="IPR000878">
    <property type="entry name" value="4pyrrol_Mease"/>
</dbReference>
<dbReference type="EMBL" id="JBHUKU010000025">
    <property type="protein sequence ID" value="MFD2464193.1"/>
    <property type="molecule type" value="Genomic_DNA"/>
</dbReference>